<dbReference type="EMBL" id="JACHGY010000001">
    <property type="protein sequence ID" value="MBB6429796.1"/>
    <property type="molecule type" value="Genomic_DNA"/>
</dbReference>
<dbReference type="InterPro" id="IPR000944">
    <property type="entry name" value="Tscrpt_reg_Rrf2"/>
</dbReference>
<accession>A0A7X0LKM8</accession>
<dbReference type="PANTHER" id="PTHR33221:SF15">
    <property type="entry name" value="HTH-TYPE TRANSCRIPTIONAL REGULATOR YWGB-RELATED"/>
    <property type="match status" value="1"/>
</dbReference>
<dbReference type="GO" id="GO:0005829">
    <property type="term" value="C:cytosol"/>
    <property type="evidence" value="ECO:0007669"/>
    <property type="project" value="TreeGrafter"/>
</dbReference>
<dbReference type="GO" id="GO:0003700">
    <property type="term" value="F:DNA-binding transcription factor activity"/>
    <property type="evidence" value="ECO:0007669"/>
    <property type="project" value="TreeGrafter"/>
</dbReference>
<dbReference type="PANTHER" id="PTHR33221">
    <property type="entry name" value="WINGED HELIX-TURN-HELIX TRANSCRIPTIONAL REGULATOR, RRF2 FAMILY"/>
    <property type="match status" value="1"/>
</dbReference>
<gene>
    <name evidence="1" type="ORF">HNQ40_001602</name>
</gene>
<dbReference type="InterPro" id="IPR036390">
    <property type="entry name" value="WH_DNA-bd_sf"/>
</dbReference>
<evidence type="ECO:0000313" key="2">
    <source>
        <dbReference type="Proteomes" id="UP000541810"/>
    </source>
</evidence>
<dbReference type="Pfam" id="PF02082">
    <property type="entry name" value="Rrf2"/>
    <property type="match status" value="1"/>
</dbReference>
<dbReference type="Gene3D" id="1.10.10.10">
    <property type="entry name" value="Winged helix-like DNA-binding domain superfamily/Winged helix DNA-binding domain"/>
    <property type="match status" value="1"/>
</dbReference>
<protein>
    <submittedName>
        <fullName evidence="1">Rrf2 family protein</fullName>
    </submittedName>
</protein>
<dbReference type="InterPro" id="IPR036388">
    <property type="entry name" value="WH-like_DNA-bd_sf"/>
</dbReference>
<sequence>MKLTKTSAQAALAMGYLAEQTATRPTQARQVAEHLGIPTDSTLKILQTLVRQQLLRSQLGRSGGYQMLVPAEYISLLQIVEAIDGPINTELPLDSPSPEVEGRLSLLHDVCMRSTEHLRRELSSVTVADLMNAAKSGAPVLTPASYAIAG</sequence>
<comment type="caution">
    <text evidence="1">The sequence shown here is derived from an EMBL/GenBank/DDBJ whole genome shotgun (WGS) entry which is preliminary data.</text>
</comment>
<dbReference type="SUPFAM" id="SSF46785">
    <property type="entry name" value="Winged helix' DNA-binding domain"/>
    <property type="match status" value="1"/>
</dbReference>
<reference evidence="1 2" key="1">
    <citation type="submission" date="2020-08" db="EMBL/GenBank/DDBJ databases">
        <title>Genomic Encyclopedia of Type Strains, Phase IV (KMG-IV): sequencing the most valuable type-strain genomes for metagenomic binning, comparative biology and taxonomic classification.</title>
        <authorList>
            <person name="Goeker M."/>
        </authorList>
    </citation>
    <scope>NUCLEOTIDE SEQUENCE [LARGE SCALE GENOMIC DNA]</scope>
    <source>
        <strain evidence="1 2">DSM 103725</strain>
    </source>
</reference>
<evidence type="ECO:0000313" key="1">
    <source>
        <dbReference type="EMBL" id="MBB6429796.1"/>
    </source>
</evidence>
<proteinExistence type="predicted"/>
<dbReference type="RefSeq" id="WP_184677358.1">
    <property type="nucleotide sequence ID" value="NZ_JACHGY010000001.1"/>
</dbReference>
<name>A0A7X0LKM8_9BACT</name>
<dbReference type="Proteomes" id="UP000541810">
    <property type="component" value="Unassembled WGS sequence"/>
</dbReference>
<dbReference type="NCBIfam" id="TIGR00738">
    <property type="entry name" value="rrf2_super"/>
    <property type="match status" value="1"/>
</dbReference>
<organism evidence="1 2">
    <name type="scientific">Algisphaera agarilytica</name>
    <dbReference type="NCBI Taxonomy" id="1385975"/>
    <lineage>
        <taxon>Bacteria</taxon>
        <taxon>Pseudomonadati</taxon>
        <taxon>Planctomycetota</taxon>
        <taxon>Phycisphaerae</taxon>
        <taxon>Phycisphaerales</taxon>
        <taxon>Phycisphaeraceae</taxon>
        <taxon>Algisphaera</taxon>
    </lineage>
</organism>
<dbReference type="PROSITE" id="PS51197">
    <property type="entry name" value="HTH_RRF2_2"/>
    <property type="match status" value="1"/>
</dbReference>
<keyword evidence="2" id="KW-1185">Reference proteome</keyword>
<dbReference type="AlphaFoldDB" id="A0A7X0LKM8"/>